<gene>
    <name evidence="2" type="primary">hybE</name>
    <name evidence="2" type="ORF">H5985_03850</name>
</gene>
<evidence type="ECO:0000256" key="1">
    <source>
        <dbReference type="SAM" id="MobiDB-lite"/>
    </source>
</evidence>
<dbReference type="EMBL" id="JACJKX010000005">
    <property type="protein sequence ID" value="MBM6928400.1"/>
    <property type="molecule type" value="Genomic_DNA"/>
</dbReference>
<dbReference type="NCBIfam" id="TIGR03993">
    <property type="entry name" value="hydrog_HybE"/>
    <property type="match status" value="1"/>
</dbReference>
<feature type="region of interest" description="Disordered" evidence="1">
    <location>
        <begin position="137"/>
        <end position="166"/>
    </location>
</feature>
<feature type="compositionally biased region" description="Basic and acidic residues" evidence="1">
    <location>
        <begin position="153"/>
        <end position="166"/>
    </location>
</feature>
<dbReference type="InterPro" id="IPR038530">
    <property type="entry name" value="NiFe-hyd_HybE_sf"/>
</dbReference>
<accession>A0ABS2GRD5</accession>
<sequence>MLDRNHCPAGEFEAEFTRIYNQHMKSLPICNNRLQVRAIDFQPYRKHWIGALVTPWSILVVLARGEYSTWPDILEGKIAPVTLPAGQFSFLGMKSERLGSFLSCSLMSPVDPLYNQRAAENFAARALNLMLSTSSELSEKEKIKPASLPQSLSRRDFFSPVPKEVK</sequence>
<dbReference type="RefSeq" id="WP_205049998.1">
    <property type="nucleotide sequence ID" value="NZ_JACJKX010000005.1"/>
</dbReference>
<dbReference type="Gene3D" id="3.30.1460.40">
    <property type="entry name" value="[NiFe]-hydrogenase assembly chaperone, HybE"/>
    <property type="match status" value="1"/>
</dbReference>
<proteinExistence type="predicted"/>
<dbReference type="InterPro" id="IPR023994">
    <property type="entry name" value="NiFe-hyd_HybE"/>
</dbReference>
<comment type="caution">
    <text evidence="2">The sequence shown here is derived from an EMBL/GenBank/DDBJ whole genome shotgun (WGS) entry which is preliminary data.</text>
</comment>
<protein>
    <submittedName>
        <fullName evidence="2">[NiFe]-hydrogenase assembly chaperone HybE</fullName>
    </submittedName>
</protein>
<reference evidence="2 3" key="1">
    <citation type="journal article" date="2021" name="Sci. Rep.">
        <title>The distribution of antibiotic resistance genes in chicken gut microbiota commensals.</title>
        <authorList>
            <person name="Juricova H."/>
            <person name="Matiasovicova J."/>
            <person name="Kubasova T."/>
            <person name="Cejkova D."/>
            <person name="Rychlik I."/>
        </authorList>
    </citation>
    <scope>NUCLEOTIDE SEQUENCE [LARGE SCALE GENOMIC DNA]</scope>
    <source>
        <strain evidence="2 3">An562</strain>
    </source>
</reference>
<keyword evidence="3" id="KW-1185">Reference proteome</keyword>
<organism evidence="2 3">
    <name type="scientific">Parasutterella secunda</name>
    <dbReference type="NCBI Taxonomy" id="626947"/>
    <lineage>
        <taxon>Bacteria</taxon>
        <taxon>Pseudomonadati</taxon>
        <taxon>Pseudomonadota</taxon>
        <taxon>Betaproteobacteria</taxon>
        <taxon>Burkholderiales</taxon>
        <taxon>Sutterellaceae</taxon>
        <taxon>Parasutterella</taxon>
    </lineage>
</organism>
<name>A0ABS2GRD5_9BURK</name>
<evidence type="ECO:0000313" key="3">
    <source>
        <dbReference type="Proteomes" id="UP000777002"/>
    </source>
</evidence>
<dbReference type="Proteomes" id="UP000777002">
    <property type="component" value="Unassembled WGS sequence"/>
</dbReference>
<evidence type="ECO:0000313" key="2">
    <source>
        <dbReference type="EMBL" id="MBM6928400.1"/>
    </source>
</evidence>
<dbReference type="Pfam" id="PF11939">
    <property type="entry name" value="NiFe-hyd_HybE"/>
    <property type="match status" value="1"/>
</dbReference>